<comment type="similarity">
    <text evidence="3">Belongs to the ATPase gamma chain family.</text>
</comment>
<accession>A0A1F5S1S9</accession>
<dbReference type="EMBL" id="MFFS01000082">
    <property type="protein sequence ID" value="OGF20640.1"/>
    <property type="molecule type" value="Genomic_DNA"/>
</dbReference>
<evidence type="ECO:0000256" key="8">
    <source>
        <dbReference type="ARBA" id="ARBA00023196"/>
    </source>
</evidence>
<evidence type="ECO:0000256" key="3">
    <source>
        <dbReference type="ARBA" id="ARBA00007681"/>
    </source>
</evidence>
<evidence type="ECO:0000256" key="5">
    <source>
        <dbReference type="ARBA" id="ARBA00022781"/>
    </source>
</evidence>
<comment type="subcellular location">
    <subcellularLocation>
        <location evidence="2">Membrane</location>
        <topology evidence="2">Peripheral membrane protein</topology>
    </subcellularLocation>
</comment>
<evidence type="ECO:0000256" key="6">
    <source>
        <dbReference type="ARBA" id="ARBA00023065"/>
    </source>
</evidence>
<dbReference type="SUPFAM" id="SSF52943">
    <property type="entry name" value="ATP synthase (F1-ATPase), gamma subunit"/>
    <property type="match status" value="1"/>
</dbReference>
<dbReference type="AlphaFoldDB" id="A0A1F5S1S9"/>
<dbReference type="PANTHER" id="PTHR11693">
    <property type="entry name" value="ATP SYNTHASE GAMMA CHAIN"/>
    <property type="match status" value="1"/>
</dbReference>
<dbReference type="PRINTS" id="PR00126">
    <property type="entry name" value="ATPASEGAMMA"/>
</dbReference>
<reference evidence="10 11" key="1">
    <citation type="journal article" date="2016" name="Nat. Commun.">
        <title>Thousands of microbial genomes shed light on interconnected biogeochemical processes in an aquifer system.</title>
        <authorList>
            <person name="Anantharaman K."/>
            <person name="Brown C.T."/>
            <person name="Hug L.A."/>
            <person name="Sharon I."/>
            <person name="Castelle C.J."/>
            <person name="Probst A.J."/>
            <person name="Thomas B.C."/>
            <person name="Singh A."/>
            <person name="Wilkins M.J."/>
            <person name="Karaoz U."/>
            <person name="Brodie E.L."/>
            <person name="Williams K.H."/>
            <person name="Hubbard S.S."/>
            <person name="Banfield J.F."/>
        </authorList>
    </citation>
    <scope>NUCLEOTIDE SEQUENCE [LARGE SCALE GENOMIC DNA]</scope>
</reference>
<dbReference type="InterPro" id="IPR000131">
    <property type="entry name" value="ATP_synth_F1_gsu"/>
</dbReference>
<evidence type="ECO:0000313" key="10">
    <source>
        <dbReference type="EMBL" id="OGF20640.1"/>
    </source>
</evidence>
<organism evidence="10 11">
    <name type="scientific">Candidatus Falkowbacteria bacterium RBG_13_39_14</name>
    <dbReference type="NCBI Taxonomy" id="1797985"/>
    <lineage>
        <taxon>Bacteria</taxon>
        <taxon>Candidatus Falkowiibacteriota</taxon>
    </lineage>
</organism>
<keyword evidence="6" id="KW-0406">Ion transport</keyword>
<keyword evidence="5" id="KW-0375">Hydrogen ion transport</keyword>
<dbReference type="GO" id="GO:0046933">
    <property type="term" value="F:proton-transporting ATP synthase activity, rotational mechanism"/>
    <property type="evidence" value="ECO:0007669"/>
    <property type="project" value="InterPro"/>
</dbReference>
<dbReference type="CDD" id="cd12151">
    <property type="entry name" value="F1-ATPase_gamma"/>
    <property type="match status" value="1"/>
</dbReference>
<proteinExistence type="inferred from homology"/>
<keyword evidence="8" id="KW-0139">CF(1)</keyword>
<dbReference type="Pfam" id="PF00231">
    <property type="entry name" value="ATP-synt"/>
    <property type="match status" value="1"/>
</dbReference>
<evidence type="ECO:0008006" key="12">
    <source>
        <dbReference type="Google" id="ProtNLM"/>
    </source>
</evidence>
<protein>
    <recommendedName>
        <fullName evidence="12">ATP synthase gamma chain</fullName>
    </recommendedName>
</protein>
<gene>
    <name evidence="10" type="ORF">A2Y83_03760</name>
</gene>
<dbReference type="PANTHER" id="PTHR11693:SF22">
    <property type="entry name" value="ATP SYNTHASE SUBUNIT GAMMA, MITOCHONDRIAL"/>
    <property type="match status" value="1"/>
</dbReference>
<dbReference type="Gene3D" id="1.10.287.80">
    <property type="entry name" value="ATP synthase, gamma subunit, helix hairpin domain"/>
    <property type="match status" value="1"/>
</dbReference>
<keyword evidence="7" id="KW-0472">Membrane</keyword>
<dbReference type="InterPro" id="IPR035968">
    <property type="entry name" value="ATP_synth_F1_ATPase_gsu"/>
</dbReference>
<dbReference type="GO" id="GO:0045259">
    <property type="term" value="C:proton-transporting ATP synthase complex"/>
    <property type="evidence" value="ECO:0007669"/>
    <property type="project" value="UniProtKB-KW"/>
</dbReference>
<evidence type="ECO:0000256" key="7">
    <source>
        <dbReference type="ARBA" id="ARBA00023136"/>
    </source>
</evidence>
<dbReference type="Gene3D" id="3.40.1380.10">
    <property type="match status" value="1"/>
</dbReference>
<evidence type="ECO:0000256" key="1">
    <source>
        <dbReference type="ARBA" id="ARBA00003456"/>
    </source>
</evidence>
<evidence type="ECO:0000313" key="11">
    <source>
        <dbReference type="Proteomes" id="UP000178323"/>
    </source>
</evidence>
<comment type="function">
    <text evidence="1">Produces ATP from ADP in the presence of a proton gradient across the membrane. The gamma chain is believed to be important in regulating ATPase activity and the flow of protons through the CF(0) complex.</text>
</comment>
<evidence type="ECO:0000256" key="2">
    <source>
        <dbReference type="ARBA" id="ARBA00004170"/>
    </source>
</evidence>
<sequence length="318" mass="35905">MISGLYFMSQKLVDLKNKMASVSNIKDTTETMSTVAAAKLARSRAKALSLRAYTKRLRKIALLQSQYTLNNSEAIKKVSPLLIQKRNKAKTVVFMIASDIGMCGSYNGIIGKKTHLFLDEYLKNNKEAEAGVWIKGKRGERYIKTKTPFPILKIAPWSAEGVTMEDALSLVGEMTDLFLNRGIDEIYCAYTKFHGPAKREPMVIRMLPFSLDEGENGHEHHHNFEDWIYEPDLLAILAELVPNYFKIQIFNILLESYASEQGARMMAMEDASERASEKLQEMGIQYNRMRRDLITLDLLGTLSAAAVIEKESASQTGF</sequence>
<comment type="caution">
    <text evidence="10">The sequence shown here is derived from an EMBL/GenBank/DDBJ whole genome shotgun (WGS) entry which is preliminary data.</text>
</comment>
<evidence type="ECO:0000256" key="4">
    <source>
        <dbReference type="ARBA" id="ARBA00022448"/>
    </source>
</evidence>
<keyword evidence="9" id="KW-0066">ATP synthesis</keyword>
<keyword evidence="4" id="KW-0813">Transport</keyword>
<name>A0A1F5S1S9_9BACT</name>
<dbReference type="Proteomes" id="UP000178323">
    <property type="component" value="Unassembled WGS sequence"/>
</dbReference>
<evidence type="ECO:0000256" key="9">
    <source>
        <dbReference type="ARBA" id="ARBA00023310"/>
    </source>
</evidence>
<dbReference type="STRING" id="1797985.A2Y83_03760"/>